<dbReference type="SUPFAM" id="SSF55729">
    <property type="entry name" value="Acyl-CoA N-acyltransferases (Nat)"/>
    <property type="match status" value="1"/>
</dbReference>
<gene>
    <name evidence="2" type="ORF">METZ01_LOCUS13085</name>
</gene>
<evidence type="ECO:0000259" key="1">
    <source>
        <dbReference type="Pfam" id="PF00583"/>
    </source>
</evidence>
<proteinExistence type="predicted"/>
<dbReference type="InterPro" id="IPR000182">
    <property type="entry name" value="GNAT_dom"/>
</dbReference>
<reference evidence="2" key="1">
    <citation type="submission" date="2018-05" db="EMBL/GenBank/DDBJ databases">
        <authorList>
            <person name="Lanie J.A."/>
            <person name="Ng W.-L."/>
            <person name="Kazmierczak K.M."/>
            <person name="Andrzejewski T.M."/>
            <person name="Davidsen T.M."/>
            <person name="Wayne K.J."/>
            <person name="Tettelin H."/>
            <person name="Glass J.I."/>
            <person name="Rusch D."/>
            <person name="Podicherti R."/>
            <person name="Tsui H.-C.T."/>
            <person name="Winkler M.E."/>
        </authorList>
    </citation>
    <scope>NUCLEOTIDE SEQUENCE</scope>
</reference>
<feature type="domain" description="N-acetyltransferase" evidence="1">
    <location>
        <begin position="134"/>
        <end position="182"/>
    </location>
</feature>
<dbReference type="Pfam" id="PF00583">
    <property type="entry name" value="Acetyltransf_1"/>
    <property type="match status" value="1"/>
</dbReference>
<sequence length="194" mass="22267">MSYQIRPYNTSDHDTVYEICLKTGNSGKGAEHLHDDPMILGHIYAGPYITLEPESAFVLEDEMGVCGYIIGALNTNSFYNKVKSDWLPKLQNKYTDPIETSKPWNKDEKCIHLLFHPEIPLDLPDYPSHLHIDLLTRARGQGLGKKMMDHFMNNLKDRGSKGLHLGLGIKNHHAYNFYIKYGMIELKRNSDTIY</sequence>
<dbReference type="EMBL" id="UINC01000729">
    <property type="protein sequence ID" value="SUZ60231.1"/>
    <property type="molecule type" value="Genomic_DNA"/>
</dbReference>
<organism evidence="2">
    <name type="scientific">marine metagenome</name>
    <dbReference type="NCBI Taxonomy" id="408172"/>
    <lineage>
        <taxon>unclassified sequences</taxon>
        <taxon>metagenomes</taxon>
        <taxon>ecological metagenomes</taxon>
    </lineage>
</organism>
<accession>A0A381P026</accession>
<feature type="non-terminal residue" evidence="2">
    <location>
        <position position="194"/>
    </location>
</feature>
<dbReference type="AlphaFoldDB" id="A0A381P026"/>
<dbReference type="PANTHER" id="PTHR13170:SF16">
    <property type="entry name" value="PROTEIN O-GLCNACASE"/>
    <property type="match status" value="1"/>
</dbReference>
<protein>
    <recommendedName>
        <fullName evidence="1">N-acetyltransferase domain-containing protein</fullName>
    </recommendedName>
</protein>
<dbReference type="InterPro" id="IPR016181">
    <property type="entry name" value="Acyl_CoA_acyltransferase"/>
</dbReference>
<evidence type="ECO:0000313" key="2">
    <source>
        <dbReference type="EMBL" id="SUZ60231.1"/>
    </source>
</evidence>
<dbReference type="InterPro" id="IPR051822">
    <property type="entry name" value="Glycosyl_Hydrolase_84"/>
</dbReference>
<dbReference type="PANTHER" id="PTHR13170">
    <property type="entry name" value="O-GLCNACASE"/>
    <property type="match status" value="1"/>
</dbReference>
<name>A0A381P026_9ZZZZ</name>
<dbReference type="CDD" id="cd04301">
    <property type="entry name" value="NAT_SF"/>
    <property type="match status" value="1"/>
</dbReference>
<dbReference type="GO" id="GO:0016747">
    <property type="term" value="F:acyltransferase activity, transferring groups other than amino-acyl groups"/>
    <property type="evidence" value="ECO:0007669"/>
    <property type="project" value="InterPro"/>
</dbReference>
<dbReference type="Gene3D" id="3.40.630.30">
    <property type="match status" value="1"/>
</dbReference>